<sequence length="364" mass="38130">MTQGCDIVVVGGGPAGAHAATRLAAAGREVVVLERSTGPHQKICGEFLSHEAIFYLNRLGIDPAAMGAVPIRSVALLRRGAQIAAPLPFAAASLSRLRLDEALLTAAAAAGAKVRRGCRVRAVRRAGAGWQVDDGGAGLAARHLLLATGKHDLRGWRRPPGTQPDLIGFKQRFGGGPVTDRVELCLFDGGYCGIEPVEDGAINVSLLIRQGHWARLGSWGALWDHLLTSNPALARRMEGAVPLLPRPLSIAAIPYGHVRRRSAGAWHLGDQAAVIPSFAGDGIAMALHSGALAARHLIGGDGPDRFQRAFAADVGGPVARATLISRMLARPAAQGPLAGLARRWPGLMTRIAASTRIPADRLVV</sequence>
<geneLocation type="plasmid" evidence="2 3">
    <name>unnamed1</name>
</geneLocation>
<dbReference type="PANTHER" id="PTHR42685:SF22">
    <property type="entry name" value="CONDITIONED MEDIUM FACTOR RECEPTOR 1"/>
    <property type="match status" value="1"/>
</dbReference>
<dbReference type="InterPro" id="IPR050407">
    <property type="entry name" value="Geranylgeranyl_reductase"/>
</dbReference>
<protein>
    <submittedName>
        <fullName evidence="2">FAD-dependent oxidoreductase</fullName>
    </submittedName>
</protein>
<evidence type="ECO:0000259" key="1">
    <source>
        <dbReference type="Pfam" id="PF01494"/>
    </source>
</evidence>
<dbReference type="Proteomes" id="UP000679284">
    <property type="component" value="Plasmid unnamed1"/>
</dbReference>
<dbReference type="PRINTS" id="PR00368">
    <property type="entry name" value="FADPNR"/>
</dbReference>
<dbReference type="Pfam" id="PF01494">
    <property type="entry name" value="FAD_binding_3"/>
    <property type="match status" value="1"/>
</dbReference>
<name>A0A8J8SM34_9RHOB</name>
<accession>A0A8J8SM34</accession>
<evidence type="ECO:0000313" key="2">
    <source>
        <dbReference type="EMBL" id="QUS37049.1"/>
    </source>
</evidence>
<organism evidence="2 3">
    <name type="scientific">Falsirhodobacter algicola</name>
    <dbReference type="NCBI Taxonomy" id="2692330"/>
    <lineage>
        <taxon>Bacteria</taxon>
        <taxon>Pseudomonadati</taxon>
        <taxon>Pseudomonadota</taxon>
        <taxon>Alphaproteobacteria</taxon>
        <taxon>Rhodobacterales</taxon>
        <taxon>Paracoccaceae</taxon>
        <taxon>Falsirhodobacter</taxon>
    </lineage>
</organism>
<dbReference type="GO" id="GO:0071949">
    <property type="term" value="F:FAD binding"/>
    <property type="evidence" value="ECO:0007669"/>
    <property type="project" value="InterPro"/>
</dbReference>
<feature type="domain" description="FAD-binding" evidence="1">
    <location>
        <begin position="5"/>
        <end position="129"/>
    </location>
</feature>
<dbReference type="RefSeq" id="WP_211785328.1">
    <property type="nucleotide sequence ID" value="NZ_CP047290.1"/>
</dbReference>
<dbReference type="InterPro" id="IPR036188">
    <property type="entry name" value="FAD/NAD-bd_sf"/>
</dbReference>
<dbReference type="EMBL" id="CP047290">
    <property type="protein sequence ID" value="QUS37049.1"/>
    <property type="molecule type" value="Genomic_DNA"/>
</dbReference>
<dbReference type="PANTHER" id="PTHR42685">
    <property type="entry name" value="GERANYLGERANYL DIPHOSPHATE REDUCTASE"/>
    <property type="match status" value="1"/>
</dbReference>
<dbReference type="KEGG" id="fap:GR316_11700"/>
<keyword evidence="3" id="KW-1185">Reference proteome</keyword>
<gene>
    <name evidence="2" type="ORF">GR316_11700</name>
</gene>
<dbReference type="SUPFAM" id="SSF51905">
    <property type="entry name" value="FAD/NAD(P)-binding domain"/>
    <property type="match status" value="1"/>
</dbReference>
<dbReference type="PRINTS" id="PR00411">
    <property type="entry name" value="PNDRDTASEI"/>
</dbReference>
<evidence type="ECO:0000313" key="3">
    <source>
        <dbReference type="Proteomes" id="UP000679284"/>
    </source>
</evidence>
<dbReference type="InterPro" id="IPR002938">
    <property type="entry name" value="FAD-bd"/>
</dbReference>
<reference evidence="2" key="1">
    <citation type="submission" date="2020-01" db="EMBL/GenBank/DDBJ databases">
        <authorList>
            <person name="Yang Y."/>
            <person name="Kwon Y.M."/>
        </authorList>
    </citation>
    <scope>NUCLEOTIDE SEQUENCE</scope>
    <source>
        <strain evidence="2">PG104</strain>
        <plasmid evidence="2">unnamed1</plasmid>
    </source>
</reference>
<dbReference type="Gene3D" id="3.50.50.60">
    <property type="entry name" value="FAD/NAD(P)-binding domain"/>
    <property type="match status" value="1"/>
</dbReference>
<proteinExistence type="predicted"/>
<dbReference type="AlphaFoldDB" id="A0A8J8SM34"/>
<keyword evidence="2" id="KW-0614">Plasmid</keyword>